<dbReference type="AlphaFoldDB" id="A0A1I0A6X3"/>
<proteinExistence type="predicted"/>
<sequence>MRDILVTLIVFGWLPIVFKKPYMGALMWVWISVMNPHTQGWGFASTFPFAAIIAGVTITVLLITKEPKSLPLTPVIWTFIIFVLWMNLSTVFALYPEETYLQWNKVMKIMLMSFVVIMLIRTQKQIQLLIWTIVISLGYYGVKGGVFTVIGGGVDMVMGPQSTFIEGNNEIALALIMTIPLMHYVQTTSRKVWVKHTMTVVILLSALAALGSYSRGALLAIAAMGGFLWLKSQHKVHIALLVILAILPAIAYMPEQWMQRMDSINTYEEDESVQGRFNAWWMAYNLAKERPLTGGGFEVITPELFWAYAPNPEDLHAAHSIYFQALGEHGFVGLGLYLLLGWLTWRTGSWIIRNTRKLEEYRWAFNLATMIQVSFIGFATGGAFLSLLYFDVPYYLMGAMVATRVLVEKELKQKTVSAIAAKTSGSPRQLGQLNPSPSQPIAGDSS</sequence>
<keyword evidence="3 6" id="KW-1133">Transmembrane helix</keyword>
<gene>
    <name evidence="9" type="ORF">SAMN05216412_102130</name>
</gene>
<feature type="domain" description="DUF5935" evidence="8">
    <location>
        <begin position="1"/>
        <end position="187"/>
    </location>
</feature>
<dbReference type="PANTHER" id="PTHR37422">
    <property type="entry name" value="TEICHURONIC ACID BIOSYNTHESIS PROTEIN TUAE"/>
    <property type="match status" value="1"/>
</dbReference>
<evidence type="ECO:0000256" key="4">
    <source>
        <dbReference type="ARBA" id="ARBA00023136"/>
    </source>
</evidence>
<feature type="domain" description="O-antigen ligase-related" evidence="7">
    <location>
        <begin position="201"/>
        <end position="338"/>
    </location>
</feature>
<keyword evidence="9" id="KW-0436">Ligase</keyword>
<evidence type="ECO:0000259" key="8">
    <source>
        <dbReference type="Pfam" id="PF19358"/>
    </source>
</evidence>
<accession>A0A1I0A6X3</accession>
<evidence type="ECO:0000313" key="9">
    <source>
        <dbReference type="EMBL" id="SES89863.1"/>
    </source>
</evidence>
<dbReference type="InterPro" id="IPR051533">
    <property type="entry name" value="WaaL-like"/>
</dbReference>
<dbReference type="GO" id="GO:0016020">
    <property type="term" value="C:membrane"/>
    <property type="evidence" value="ECO:0007669"/>
    <property type="project" value="UniProtKB-SubCell"/>
</dbReference>
<name>A0A1I0A6X3_9PROT</name>
<dbReference type="GO" id="GO:0016874">
    <property type="term" value="F:ligase activity"/>
    <property type="evidence" value="ECO:0007669"/>
    <property type="project" value="UniProtKB-KW"/>
</dbReference>
<keyword evidence="2 6" id="KW-0812">Transmembrane</keyword>
<feature type="transmembrane region" description="Helical" evidence="6">
    <location>
        <begin position="128"/>
        <end position="151"/>
    </location>
</feature>
<feature type="transmembrane region" description="Helical" evidence="6">
    <location>
        <begin position="363"/>
        <end position="386"/>
    </location>
</feature>
<dbReference type="InterPro" id="IPR045979">
    <property type="entry name" value="DUF5935"/>
</dbReference>
<feature type="transmembrane region" description="Helical" evidence="6">
    <location>
        <begin position="200"/>
        <end position="230"/>
    </location>
</feature>
<dbReference type="EMBL" id="FOHI01000002">
    <property type="protein sequence ID" value="SES89863.1"/>
    <property type="molecule type" value="Genomic_DNA"/>
</dbReference>
<reference evidence="9 10" key="1">
    <citation type="submission" date="2016-10" db="EMBL/GenBank/DDBJ databases">
        <authorList>
            <person name="de Groot N.N."/>
        </authorList>
    </citation>
    <scope>NUCLEOTIDE SEQUENCE [LARGE SCALE GENOMIC DNA]</scope>
    <source>
        <strain evidence="9 10">Nl7</strain>
    </source>
</reference>
<dbReference type="OrthoDB" id="9772644at2"/>
<comment type="subcellular location">
    <subcellularLocation>
        <location evidence="1">Membrane</location>
        <topology evidence="1">Multi-pass membrane protein</topology>
    </subcellularLocation>
</comment>
<evidence type="ECO:0000256" key="1">
    <source>
        <dbReference type="ARBA" id="ARBA00004141"/>
    </source>
</evidence>
<dbReference type="Pfam" id="PF19358">
    <property type="entry name" value="DUF5935"/>
    <property type="match status" value="1"/>
</dbReference>
<dbReference type="InterPro" id="IPR007016">
    <property type="entry name" value="O-antigen_ligase-rel_domated"/>
</dbReference>
<evidence type="ECO:0000256" key="2">
    <source>
        <dbReference type="ARBA" id="ARBA00022692"/>
    </source>
</evidence>
<protein>
    <submittedName>
        <fullName evidence="9">Probable O-glycosylation ligase, exosortase A-associated</fullName>
    </submittedName>
</protein>
<feature type="transmembrane region" description="Helical" evidence="6">
    <location>
        <begin position="101"/>
        <end position="121"/>
    </location>
</feature>
<dbReference type="Pfam" id="PF04932">
    <property type="entry name" value="Wzy_C"/>
    <property type="match status" value="1"/>
</dbReference>
<feature type="transmembrane region" description="Helical" evidence="6">
    <location>
        <begin position="236"/>
        <end position="253"/>
    </location>
</feature>
<feature type="region of interest" description="Disordered" evidence="5">
    <location>
        <begin position="422"/>
        <end position="446"/>
    </location>
</feature>
<dbReference type="PANTHER" id="PTHR37422:SF13">
    <property type="entry name" value="LIPOPOLYSACCHARIDE BIOSYNTHESIS PROTEIN PA4999-RELATED"/>
    <property type="match status" value="1"/>
</dbReference>
<evidence type="ECO:0000256" key="5">
    <source>
        <dbReference type="SAM" id="MobiDB-lite"/>
    </source>
</evidence>
<dbReference type="NCBIfam" id="TIGR03097">
    <property type="entry name" value="PEP_O_lig_1"/>
    <property type="match status" value="1"/>
</dbReference>
<keyword evidence="4 6" id="KW-0472">Membrane</keyword>
<evidence type="ECO:0000313" key="10">
    <source>
        <dbReference type="Proteomes" id="UP000183339"/>
    </source>
</evidence>
<evidence type="ECO:0000256" key="3">
    <source>
        <dbReference type="ARBA" id="ARBA00022989"/>
    </source>
</evidence>
<dbReference type="Proteomes" id="UP000183339">
    <property type="component" value="Unassembled WGS sequence"/>
</dbReference>
<feature type="transmembrane region" description="Helical" evidence="6">
    <location>
        <begin position="43"/>
        <end position="63"/>
    </location>
</feature>
<feature type="compositionally biased region" description="Polar residues" evidence="5">
    <location>
        <begin position="423"/>
        <end position="436"/>
    </location>
</feature>
<dbReference type="RefSeq" id="WP_074704891.1">
    <property type="nucleotide sequence ID" value="NZ_FOHI01000002.1"/>
</dbReference>
<feature type="transmembrane region" description="Helical" evidence="6">
    <location>
        <begin position="75"/>
        <end position="95"/>
    </location>
</feature>
<feature type="transmembrane region" description="Helical" evidence="6">
    <location>
        <begin position="171"/>
        <end position="188"/>
    </location>
</feature>
<dbReference type="InterPro" id="IPR017528">
    <property type="entry name" value="CHP03097O-antigen_lig-rel"/>
</dbReference>
<feature type="transmembrane region" description="Helical" evidence="6">
    <location>
        <begin position="321"/>
        <end position="343"/>
    </location>
</feature>
<organism evidence="9 10">
    <name type="scientific">Nitrosospira multiformis</name>
    <dbReference type="NCBI Taxonomy" id="1231"/>
    <lineage>
        <taxon>Bacteria</taxon>
        <taxon>Pseudomonadati</taxon>
        <taxon>Pseudomonadota</taxon>
        <taxon>Betaproteobacteria</taxon>
        <taxon>Nitrosomonadales</taxon>
        <taxon>Nitrosomonadaceae</taxon>
        <taxon>Nitrosospira</taxon>
    </lineage>
</organism>
<evidence type="ECO:0000259" key="7">
    <source>
        <dbReference type="Pfam" id="PF04932"/>
    </source>
</evidence>
<evidence type="ECO:0000256" key="6">
    <source>
        <dbReference type="SAM" id="Phobius"/>
    </source>
</evidence>